<name>F2B8H7_9NEIS</name>
<organism evidence="3 4">
    <name type="scientific">Neisseria bacilliformis ATCC BAA-1200</name>
    <dbReference type="NCBI Taxonomy" id="888742"/>
    <lineage>
        <taxon>Bacteria</taxon>
        <taxon>Pseudomonadati</taxon>
        <taxon>Pseudomonadota</taxon>
        <taxon>Betaproteobacteria</taxon>
        <taxon>Neisseriales</taxon>
        <taxon>Neisseriaceae</taxon>
        <taxon>Neisseria</taxon>
    </lineage>
</organism>
<accession>F2B8H7</accession>
<keyword evidence="4" id="KW-1185">Reference proteome</keyword>
<evidence type="ECO:0000256" key="2">
    <source>
        <dbReference type="SAM" id="SignalP"/>
    </source>
</evidence>
<dbReference type="EMBL" id="AFAY01000002">
    <property type="protein sequence ID" value="EGF12272.1"/>
    <property type="molecule type" value="Genomic_DNA"/>
</dbReference>
<protein>
    <submittedName>
        <fullName evidence="3">Conjugal transfer pilus assembly protein TraH</fullName>
    </submittedName>
</protein>
<dbReference type="InterPro" id="IPR010927">
    <property type="entry name" value="T4SS_TraH"/>
</dbReference>
<dbReference type="HOGENOM" id="CLU_038342_0_0_4"/>
<feature type="region of interest" description="Disordered" evidence="1">
    <location>
        <begin position="183"/>
        <end position="204"/>
    </location>
</feature>
<proteinExistence type="predicted"/>
<dbReference type="AlphaFoldDB" id="F2B8H7"/>
<keyword evidence="2" id="KW-0732">Signal</keyword>
<gene>
    <name evidence="3" type="primary">traH</name>
    <name evidence="3" type="ORF">HMPREF9123_0061</name>
</gene>
<evidence type="ECO:0000313" key="3">
    <source>
        <dbReference type="EMBL" id="EGF12272.1"/>
    </source>
</evidence>
<feature type="signal peptide" evidence="2">
    <location>
        <begin position="1"/>
        <end position="17"/>
    </location>
</feature>
<evidence type="ECO:0000256" key="1">
    <source>
        <dbReference type="SAM" id="MobiDB-lite"/>
    </source>
</evidence>
<reference evidence="3 4" key="1">
    <citation type="submission" date="2011-02" db="EMBL/GenBank/DDBJ databases">
        <authorList>
            <person name="Muzny D."/>
            <person name="Qin X."/>
            <person name="Deng J."/>
            <person name="Jiang H."/>
            <person name="Liu Y."/>
            <person name="Qu J."/>
            <person name="Song X.-Z."/>
            <person name="Zhang L."/>
            <person name="Thornton R."/>
            <person name="Coyle M."/>
            <person name="Francisco L."/>
            <person name="Jackson L."/>
            <person name="Javaid M."/>
            <person name="Korchina V."/>
            <person name="Kovar C."/>
            <person name="Mata R."/>
            <person name="Mathew T."/>
            <person name="Ngo R."/>
            <person name="Nguyen L."/>
            <person name="Nguyen N."/>
            <person name="Okwuonu G."/>
            <person name="Ongeri F."/>
            <person name="Pham C."/>
            <person name="Simmons D."/>
            <person name="Wilczek-Boney K."/>
            <person name="Hale W."/>
            <person name="Jakkamsetti A."/>
            <person name="Pham P."/>
            <person name="Ruth R."/>
            <person name="San Lucas F."/>
            <person name="Warren J."/>
            <person name="Zhang J."/>
            <person name="Zhao Z."/>
            <person name="Zhou C."/>
            <person name="Zhu D."/>
            <person name="Lee S."/>
            <person name="Bess C."/>
            <person name="Blankenburg K."/>
            <person name="Forbes L."/>
            <person name="Fu Q."/>
            <person name="Gubbala S."/>
            <person name="Hirani K."/>
            <person name="Jayaseelan J.C."/>
            <person name="Lara F."/>
            <person name="Munidasa M."/>
            <person name="Palculict T."/>
            <person name="Patil S."/>
            <person name="Pu L.-L."/>
            <person name="Saada N."/>
            <person name="Tang L."/>
            <person name="Weissenberger G."/>
            <person name="Zhu Y."/>
            <person name="Hemphill L."/>
            <person name="Shang Y."/>
            <person name="Youmans B."/>
            <person name="Ayvaz T."/>
            <person name="Ross M."/>
            <person name="Santibanez J."/>
            <person name="Aqrawi P."/>
            <person name="Gross S."/>
            <person name="Joshi V."/>
            <person name="Fowler G."/>
            <person name="Nazareth L."/>
            <person name="Reid J."/>
            <person name="Worley K."/>
            <person name="Petrosino J."/>
            <person name="Highlander S."/>
            <person name="Gibbs R."/>
        </authorList>
    </citation>
    <scope>NUCLEOTIDE SEQUENCE [LARGE SCALE GENOMIC DNA]</scope>
    <source>
        <strain evidence="3 4">ATCC BAA-1200</strain>
    </source>
</reference>
<dbReference type="Pfam" id="PF06122">
    <property type="entry name" value="TraH"/>
    <property type="match status" value="1"/>
</dbReference>
<sequence>MPSILAASLWAASAAGADIGKGMDAMWNSTAPAAAGVNGNYGGTLGGLSLRSPVRSFNIMAFDPPRFSAGCGGIDAYFGSFSMISEKNLKDLIRAIIANGTGYAAKIALDNLCPPCQNIMSGLQDWTTKINSAAKNTCQLGTAAVDYLRGSRNPSAAADDSKANEEAVSAAASGAAKDFAEANDSRSYKGKNANRADDAADQSTDYGNNMMNTLVSAGVFGGAQPVIDTRPYGGDQGFLEMAMSLYGTQILLTGADASSSASGGKFTKGSQEKTDKDLAPIWTFADVVNGAPSNAALTQYRCKDFNAGKADSCQHVSTADSSFPGTYRYILNLLIGKQTAYGDSNAMGDSVATQIQPGSLMAYFADNDAQTLTPEQQAFLKKLPKEASDVLSQAARAGSQTAVKAADAAARFYGEQMAAELVGAMNKTVSVAYSANITGNGKKIVAMSPAQKQQLDKLEAETARYGESSYRAAAQQNFVTLVTSAMTLTGNNSGLKAQ</sequence>
<dbReference type="Proteomes" id="UP000004105">
    <property type="component" value="Unassembled WGS sequence"/>
</dbReference>
<feature type="chain" id="PRO_5003274051" evidence="2">
    <location>
        <begin position="18"/>
        <end position="498"/>
    </location>
</feature>
<comment type="caution">
    <text evidence="3">The sequence shown here is derived from an EMBL/GenBank/DDBJ whole genome shotgun (WGS) entry which is preliminary data.</text>
</comment>
<evidence type="ECO:0000313" key="4">
    <source>
        <dbReference type="Proteomes" id="UP000004105"/>
    </source>
</evidence>